<organism evidence="1 2">
    <name type="scientific">Acanthoscelides obtectus</name>
    <name type="common">Bean weevil</name>
    <name type="synonym">Bruchus obtectus</name>
    <dbReference type="NCBI Taxonomy" id="200917"/>
    <lineage>
        <taxon>Eukaryota</taxon>
        <taxon>Metazoa</taxon>
        <taxon>Ecdysozoa</taxon>
        <taxon>Arthropoda</taxon>
        <taxon>Hexapoda</taxon>
        <taxon>Insecta</taxon>
        <taxon>Pterygota</taxon>
        <taxon>Neoptera</taxon>
        <taxon>Endopterygota</taxon>
        <taxon>Coleoptera</taxon>
        <taxon>Polyphaga</taxon>
        <taxon>Cucujiformia</taxon>
        <taxon>Chrysomeloidea</taxon>
        <taxon>Chrysomelidae</taxon>
        <taxon>Bruchinae</taxon>
        <taxon>Bruchini</taxon>
        <taxon>Acanthoscelides</taxon>
    </lineage>
</organism>
<comment type="caution">
    <text evidence="1">The sequence shown here is derived from an EMBL/GenBank/DDBJ whole genome shotgun (WGS) entry which is preliminary data.</text>
</comment>
<gene>
    <name evidence="1" type="ORF">ACAOBT_LOCUS20843</name>
</gene>
<proteinExistence type="predicted"/>
<keyword evidence="2" id="KW-1185">Reference proteome</keyword>
<dbReference type="AlphaFoldDB" id="A0A9P0LDH4"/>
<accession>A0A9P0LDH4</accession>
<dbReference type="EMBL" id="CAKOFQ010007142">
    <property type="protein sequence ID" value="CAH1992415.1"/>
    <property type="molecule type" value="Genomic_DNA"/>
</dbReference>
<sequence length="42" mass="4976">MDRITNGKKVHATQMKTWIDLVIMVTKLRFAEKKDVMKQQTI</sequence>
<protein>
    <submittedName>
        <fullName evidence="1">Uncharacterized protein</fullName>
    </submittedName>
</protein>
<reference evidence="1" key="1">
    <citation type="submission" date="2022-03" db="EMBL/GenBank/DDBJ databases">
        <authorList>
            <person name="Sayadi A."/>
        </authorList>
    </citation>
    <scope>NUCLEOTIDE SEQUENCE</scope>
</reference>
<name>A0A9P0LDH4_ACAOB</name>
<evidence type="ECO:0000313" key="1">
    <source>
        <dbReference type="EMBL" id="CAH1992415.1"/>
    </source>
</evidence>
<dbReference type="Proteomes" id="UP001152888">
    <property type="component" value="Unassembled WGS sequence"/>
</dbReference>
<evidence type="ECO:0000313" key="2">
    <source>
        <dbReference type="Proteomes" id="UP001152888"/>
    </source>
</evidence>